<dbReference type="Gene3D" id="3.30.530.20">
    <property type="match status" value="1"/>
</dbReference>
<proteinExistence type="predicted"/>
<dbReference type="EMBL" id="AP017315">
    <property type="protein sequence ID" value="BAU32082.1"/>
    <property type="molecule type" value="Genomic_DNA"/>
</dbReference>
<reference evidence="1 2" key="2">
    <citation type="submission" date="2016-01" db="EMBL/GenBank/DDBJ databases">
        <title>Microcella alkaliphila JAM AC0309 whole genome shotgun sequence.</title>
        <authorList>
            <person name="Kurata A."/>
            <person name="Hirose Y."/>
            <person name="Kishimoto N."/>
            <person name="Kobayashi T."/>
        </authorList>
    </citation>
    <scope>NUCLEOTIDE SEQUENCE [LARGE SCALE GENOMIC DNA]</scope>
    <source>
        <strain evidence="1 2">JAM AC0309</strain>
    </source>
</reference>
<dbReference type="SUPFAM" id="SSF55961">
    <property type="entry name" value="Bet v1-like"/>
    <property type="match status" value="1"/>
</dbReference>
<evidence type="ECO:0000313" key="1">
    <source>
        <dbReference type="EMBL" id="BAU32082.1"/>
    </source>
</evidence>
<dbReference type="Proteomes" id="UP000218965">
    <property type="component" value="Chromosome"/>
</dbReference>
<sequence length="73" mass="7873">MGSARLPRDETPEPDNRTTVTFEQIGEGSRMTLRSMFHTDEAFAEAVEYGAEQGYVEGIGQIDALLGAHDAGA</sequence>
<reference evidence="2" key="1">
    <citation type="submission" date="2015-12" db="EMBL/GenBank/DDBJ databases">
        <authorList>
            <person name="Shamseldin A."/>
            <person name="Moawad H."/>
            <person name="Abd El-Rahim W.M."/>
            <person name="Sadowsky M.J."/>
        </authorList>
    </citation>
    <scope>NUCLEOTIDE SEQUENCE [LARGE SCALE GENOMIC DNA]</scope>
    <source>
        <strain evidence="2">JAM AC0309</strain>
    </source>
</reference>
<protein>
    <submittedName>
        <fullName evidence="1">Uncharacterized protein</fullName>
    </submittedName>
</protein>
<organism evidence="1 2">
    <name type="scientific">Microcella alkaliphila</name>
    <dbReference type="NCBI Taxonomy" id="279828"/>
    <lineage>
        <taxon>Bacteria</taxon>
        <taxon>Bacillati</taxon>
        <taxon>Actinomycetota</taxon>
        <taxon>Actinomycetes</taxon>
        <taxon>Micrococcales</taxon>
        <taxon>Microbacteriaceae</taxon>
        <taxon>Microcella</taxon>
    </lineage>
</organism>
<dbReference type="InterPro" id="IPR023393">
    <property type="entry name" value="START-like_dom_sf"/>
</dbReference>
<gene>
    <name evidence="1" type="ORF">MalAC0309_1225</name>
</gene>
<dbReference type="KEGG" id="malk:MalAC0309_1225"/>
<dbReference type="AlphaFoldDB" id="A0A0U5CFC3"/>
<name>A0A0U5CFC3_9MICO</name>
<accession>A0A0U5CFC3</accession>
<evidence type="ECO:0000313" key="2">
    <source>
        <dbReference type="Proteomes" id="UP000218965"/>
    </source>
</evidence>